<gene>
    <name evidence="10" type="primary">ybbL</name>
    <name evidence="10" type="ORF">LAS9267_00430</name>
</gene>
<evidence type="ECO:0000256" key="3">
    <source>
        <dbReference type="ARBA" id="ARBA00022475"/>
    </source>
</evidence>
<sequence>MLQLETKGLNYSVDGQSILSDINIAIEQGSYNTIVGPSGSGKSTLLRLLADLLTPTSGEILLAGQSITDFKPTQYRQRVSYCFQQPTLFGESVGDNLVFPFEIRELPVDETLVKTQLARVGLADMPLTKKITTLSGGEKQRIALIRNLMFKPEILLLDEITTGLDEQTKAQVNGLITQLNQEDGITVLSITHDTQEQQRKGRQLQIVAGCLVHADESSR</sequence>
<keyword evidence="9" id="KW-0472">Membrane</keyword>
<evidence type="ECO:0000313" key="11">
    <source>
        <dbReference type="Proteomes" id="UP000239650"/>
    </source>
</evidence>
<evidence type="ECO:0000256" key="9">
    <source>
        <dbReference type="ARBA" id="ARBA00023136"/>
    </source>
</evidence>
<evidence type="ECO:0000313" key="10">
    <source>
        <dbReference type="EMBL" id="SPE18942.1"/>
    </source>
</evidence>
<dbReference type="InterPro" id="IPR015856">
    <property type="entry name" value="ABC_transpr_CbiO/EcfA_su"/>
</dbReference>
<keyword evidence="8" id="KW-1278">Translocase</keyword>
<keyword evidence="4" id="KW-0997">Cell inner membrane</keyword>
<evidence type="ECO:0000256" key="4">
    <source>
        <dbReference type="ARBA" id="ARBA00022519"/>
    </source>
</evidence>
<keyword evidence="5" id="KW-0592">Phosphate transport</keyword>
<dbReference type="Proteomes" id="UP000239650">
    <property type="component" value="Unassembled WGS sequence"/>
</dbReference>
<dbReference type="AlphaFoldDB" id="A0A094Y3Q8"/>
<reference evidence="10 11" key="1">
    <citation type="submission" date="2018-02" db="EMBL/GenBank/DDBJ databases">
        <authorList>
            <person name="Rodrigo-Torres L."/>
            <person name="Arahal R. D."/>
            <person name="Lucena T."/>
        </authorList>
    </citation>
    <scope>NUCLEOTIDE SEQUENCE [LARGE SCALE GENOMIC DNA]</scope>
    <source>
        <strain evidence="10 11">CECT 9267</strain>
    </source>
</reference>
<dbReference type="CDD" id="cd03225">
    <property type="entry name" value="ABC_cobalt_CbiO_domain1"/>
    <property type="match status" value="1"/>
</dbReference>
<dbReference type="GO" id="GO:0005886">
    <property type="term" value="C:plasma membrane"/>
    <property type="evidence" value="ECO:0007669"/>
    <property type="project" value="UniProtKB-SubCell"/>
</dbReference>
<dbReference type="GO" id="GO:0005524">
    <property type="term" value="F:ATP binding"/>
    <property type="evidence" value="ECO:0007669"/>
    <property type="project" value="UniProtKB-KW"/>
</dbReference>
<organism evidence="10 11">
    <name type="scientific">Latilactobacillus sakei</name>
    <name type="common">Lactobacillus sakei</name>
    <dbReference type="NCBI Taxonomy" id="1599"/>
    <lineage>
        <taxon>Bacteria</taxon>
        <taxon>Bacillati</taxon>
        <taxon>Bacillota</taxon>
        <taxon>Bacilli</taxon>
        <taxon>Lactobacillales</taxon>
        <taxon>Lactobacillaceae</taxon>
        <taxon>Latilactobacillus</taxon>
    </lineage>
</organism>
<keyword evidence="7 10" id="KW-0067">ATP-binding</keyword>
<evidence type="ECO:0000256" key="6">
    <source>
        <dbReference type="ARBA" id="ARBA00022741"/>
    </source>
</evidence>
<dbReference type="GO" id="GO:0006817">
    <property type="term" value="P:phosphate ion transport"/>
    <property type="evidence" value="ECO:0007669"/>
    <property type="project" value="UniProtKB-KW"/>
</dbReference>
<dbReference type="InterPro" id="IPR003439">
    <property type="entry name" value="ABC_transporter-like_ATP-bd"/>
</dbReference>
<proteinExistence type="predicted"/>
<dbReference type="GO" id="GO:0022857">
    <property type="term" value="F:transmembrane transporter activity"/>
    <property type="evidence" value="ECO:0007669"/>
    <property type="project" value="UniProtKB-ARBA"/>
</dbReference>
<dbReference type="PANTHER" id="PTHR43423">
    <property type="entry name" value="ABC TRANSPORTER I FAMILY MEMBER 17"/>
    <property type="match status" value="1"/>
</dbReference>
<protein>
    <submittedName>
        <fullName evidence="10">ABC transporter ATP-binding protein YbbL</fullName>
    </submittedName>
</protein>
<dbReference type="InterPro" id="IPR027417">
    <property type="entry name" value="P-loop_NTPase"/>
</dbReference>
<dbReference type="GeneID" id="57133839"/>
<keyword evidence="2" id="KW-0813">Transport</keyword>
<dbReference type="RefSeq" id="WP_016265133.1">
    <property type="nucleotide sequence ID" value="NZ_BJLN01000001.1"/>
</dbReference>
<accession>A0A094Y3Q8</accession>
<dbReference type="PROSITE" id="PS50893">
    <property type="entry name" value="ABC_TRANSPORTER_2"/>
    <property type="match status" value="1"/>
</dbReference>
<dbReference type="InterPro" id="IPR003593">
    <property type="entry name" value="AAA+_ATPase"/>
</dbReference>
<dbReference type="SUPFAM" id="SSF52540">
    <property type="entry name" value="P-loop containing nucleoside triphosphate hydrolases"/>
    <property type="match status" value="1"/>
</dbReference>
<dbReference type="SMART" id="SM00382">
    <property type="entry name" value="AAA"/>
    <property type="match status" value="1"/>
</dbReference>
<comment type="subcellular location">
    <subcellularLocation>
        <location evidence="1">Cell membrane</location>
        <topology evidence="1">Peripheral membrane protein</topology>
    </subcellularLocation>
</comment>
<dbReference type="GO" id="GO:0016887">
    <property type="term" value="F:ATP hydrolysis activity"/>
    <property type="evidence" value="ECO:0007669"/>
    <property type="project" value="InterPro"/>
</dbReference>
<keyword evidence="6" id="KW-0547">Nucleotide-binding</keyword>
<evidence type="ECO:0000256" key="8">
    <source>
        <dbReference type="ARBA" id="ARBA00022967"/>
    </source>
</evidence>
<dbReference type="Pfam" id="PF00005">
    <property type="entry name" value="ABC_tran"/>
    <property type="match status" value="1"/>
</dbReference>
<dbReference type="PROSITE" id="PS00211">
    <property type="entry name" value="ABC_TRANSPORTER_1"/>
    <property type="match status" value="1"/>
</dbReference>
<evidence type="ECO:0000256" key="5">
    <source>
        <dbReference type="ARBA" id="ARBA00022592"/>
    </source>
</evidence>
<dbReference type="Gene3D" id="3.40.50.300">
    <property type="entry name" value="P-loop containing nucleotide triphosphate hydrolases"/>
    <property type="match status" value="1"/>
</dbReference>
<evidence type="ECO:0000256" key="2">
    <source>
        <dbReference type="ARBA" id="ARBA00022448"/>
    </source>
</evidence>
<evidence type="ECO:0000256" key="7">
    <source>
        <dbReference type="ARBA" id="ARBA00022840"/>
    </source>
</evidence>
<dbReference type="PANTHER" id="PTHR43423:SF12">
    <property type="entry name" value="IRON EXPORT ATP-BINDING PROTEIN FETA-RELATED"/>
    <property type="match status" value="1"/>
</dbReference>
<keyword evidence="3" id="KW-1003">Cell membrane</keyword>
<evidence type="ECO:0000256" key="1">
    <source>
        <dbReference type="ARBA" id="ARBA00004202"/>
    </source>
</evidence>
<dbReference type="InterPro" id="IPR017871">
    <property type="entry name" value="ABC_transporter-like_CS"/>
</dbReference>
<comment type="caution">
    <text evidence="10">The sequence shown here is derived from an EMBL/GenBank/DDBJ whole genome shotgun (WGS) entry which is preliminary data.</text>
</comment>
<dbReference type="EMBL" id="OKRC01000001">
    <property type="protein sequence ID" value="SPE18942.1"/>
    <property type="molecule type" value="Genomic_DNA"/>
</dbReference>
<name>A0A094Y3Q8_LATSK</name>